<dbReference type="EMBL" id="UXSR01005235">
    <property type="protein sequence ID" value="VDD80109.1"/>
    <property type="molecule type" value="Genomic_DNA"/>
</dbReference>
<proteinExistence type="predicted"/>
<name>A0A0R3UG13_MESCO</name>
<accession>A0A0R3UG13</accession>
<evidence type="ECO:0008006" key="3">
    <source>
        <dbReference type="Google" id="ProtNLM"/>
    </source>
</evidence>
<evidence type="ECO:0000313" key="1">
    <source>
        <dbReference type="EMBL" id="VDD80109.1"/>
    </source>
</evidence>
<reference evidence="1 2" key="1">
    <citation type="submission" date="2018-10" db="EMBL/GenBank/DDBJ databases">
        <authorList>
            <consortium name="Pathogen Informatics"/>
        </authorList>
    </citation>
    <scope>NUCLEOTIDE SEQUENCE [LARGE SCALE GENOMIC DNA]</scope>
</reference>
<evidence type="ECO:0000313" key="2">
    <source>
        <dbReference type="Proteomes" id="UP000267029"/>
    </source>
</evidence>
<dbReference type="AlphaFoldDB" id="A0A0R3UG13"/>
<gene>
    <name evidence="1" type="ORF">MCOS_LOCUS6112</name>
</gene>
<sequence>MTTRSLLDVLQSGDAAAFESLQSPLHRAESAVAKDDYAALRPLLALPGGGGGGPVTENLVVNSAVRENFLHYAVRQLAGYCVHVLVNPPYNWDPQRQNVLGASPLDLAMSGTAYLPVVWPLAVASPALPHGSTSSVTLADLLLRPPPHPFSHDAIDTICDRRAASPDYTLAAFNLLFDLIRCTPELMVRDWAHIAPQRCAECSASDSPGVASCLAADRPVDFPQRFSCWLWHRHLGGDKPTNQLSPLSLLECCRTVIRQEIMKGLVNGICVIDFFTVVVQLCTFDCFLDRQMNYASAIKSLSLPQQLRSFLAFRDLWPVCHATHKFNFRRQQQEVLSLGRYVYPF</sequence>
<organism evidence="1 2">
    <name type="scientific">Mesocestoides corti</name>
    <name type="common">Flatworm</name>
    <dbReference type="NCBI Taxonomy" id="53468"/>
    <lineage>
        <taxon>Eukaryota</taxon>
        <taxon>Metazoa</taxon>
        <taxon>Spiralia</taxon>
        <taxon>Lophotrochozoa</taxon>
        <taxon>Platyhelminthes</taxon>
        <taxon>Cestoda</taxon>
        <taxon>Eucestoda</taxon>
        <taxon>Cyclophyllidea</taxon>
        <taxon>Mesocestoididae</taxon>
        <taxon>Mesocestoides</taxon>
    </lineage>
</organism>
<dbReference type="Proteomes" id="UP000267029">
    <property type="component" value="Unassembled WGS sequence"/>
</dbReference>
<dbReference type="OrthoDB" id="6235335at2759"/>
<protein>
    <recommendedName>
        <fullName evidence="3">SOCS box domain-containing protein</fullName>
    </recommendedName>
</protein>
<keyword evidence="2" id="KW-1185">Reference proteome</keyword>